<evidence type="ECO:0000313" key="2">
    <source>
        <dbReference type="Proteomes" id="UP001058660"/>
    </source>
</evidence>
<dbReference type="Proteomes" id="UP001058660">
    <property type="component" value="Segment"/>
</dbReference>
<accession>A0A9E7QAX2</accession>
<dbReference type="Pfam" id="PF23773">
    <property type="entry name" value="DUF7169"/>
    <property type="match status" value="1"/>
</dbReference>
<gene>
    <name evidence="1" type="primary">45</name>
    <name evidence="1" type="ORF">SEA_CEN1621_45</name>
</gene>
<protein>
    <submittedName>
        <fullName evidence="1">Uncharacterized protein</fullName>
    </submittedName>
</protein>
<name>A0A9E7QAX2_9CAUD</name>
<sequence length="105" mass="11133">MTEQTGHRELFQNLADASERAAKGLIAAAAIQWQPGARLKGIGGGKGKGTVSNPTFDIVADPKRLKVRAAVIAAERDLARAARVLDARAEQLARAVAEWEGETSL</sequence>
<evidence type="ECO:0000313" key="1">
    <source>
        <dbReference type="EMBL" id="UVK59061.1"/>
    </source>
</evidence>
<proteinExistence type="predicted"/>
<organism evidence="1 2">
    <name type="scientific">Microbacterium phage Cen1621</name>
    <dbReference type="NCBI Taxonomy" id="2965191"/>
    <lineage>
        <taxon>Viruses</taxon>
        <taxon>Duplodnaviria</taxon>
        <taxon>Heunggongvirae</taxon>
        <taxon>Uroviricota</taxon>
        <taxon>Caudoviricetes</taxon>
        <taxon>Casidaviridae</taxon>
        <taxon>Cenunavirus</taxon>
        <taxon>Cenunavirus Cen1621</taxon>
    </lineage>
</organism>
<keyword evidence="2" id="KW-1185">Reference proteome</keyword>
<dbReference type="InterPro" id="IPR055593">
    <property type="entry name" value="DUF7169"/>
</dbReference>
<reference evidence="1" key="1">
    <citation type="submission" date="2022-07" db="EMBL/GenBank/DDBJ databases">
        <authorList>
            <person name="Torres-Arroyo K.M."/>
            <person name="Cardona-Perez A.V."/>
            <person name="Cruz-Vazquez C.O."/>
            <person name="Davila-Rivera B.E."/>
            <person name="Flores-Rivera E.M."/>
            <person name="Morales-Rodriguez J."/>
            <person name="Ramirez-Renta G.M."/>
            <person name="Ramos-Rodriguez C.M."/>
            <person name="Rodriguez-Rivera J.M."/>
            <person name="Toledo-Marrero N."/>
            <person name="Velazquez-Nunez L.D."/>
            <person name="Velez-Alicea A.S."/>
            <person name="Vazquez E."/>
            <person name="Balish M.F."/>
            <person name="Garlena R.A."/>
            <person name="Russell D.A."/>
            <person name="Jacobs-Sera D."/>
            <person name="Hatfull G.F."/>
        </authorList>
    </citation>
    <scope>NUCLEOTIDE SEQUENCE</scope>
</reference>
<dbReference type="EMBL" id="ON970568">
    <property type="protein sequence ID" value="UVK59061.1"/>
    <property type="molecule type" value="Genomic_DNA"/>
</dbReference>